<dbReference type="HAMAP" id="MF_00871">
    <property type="entry name" value="RqcP"/>
    <property type="match status" value="1"/>
</dbReference>
<evidence type="ECO:0000256" key="2">
    <source>
        <dbReference type="ARBA" id="ARBA00022730"/>
    </source>
</evidence>
<evidence type="ECO:0000313" key="7">
    <source>
        <dbReference type="EMBL" id="MBB6513969.1"/>
    </source>
</evidence>
<dbReference type="PROSITE" id="PS50889">
    <property type="entry name" value="S4"/>
    <property type="match status" value="1"/>
</dbReference>
<dbReference type="InterPro" id="IPR002942">
    <property type="entry name" value="S4_RNA-bd"/>
</dbReference>
<evidence type="ECO:0000256" key="1">
    <source>
        <dbReference type="ARBA" id="ARBA00022555"/>
    </source>
</evidence>
<keyword evidence="4 5" id="KW-0648">Protein biosynthesis</keyword>
<dbReference type="Proteomes" id="UP000572212">
    <property type="component" value="Unassembled WGS sequence"/>
</dbReference>
<comment type="caution">
    <text evidence="7">The sequence shown here is derived from an EMBL/GenBank/DDBJ whole genome shotgun (WGS) entry which is preliminary data.</text>
</comment>
<dbReference type="PIRSF" id="PIRSF038881">
    <property type="entry name" value="RNAbp_HP1423"/>
    <property type="match status" value="1"/>
</dbReference>
<dbReference type="Pfam" id="PF01479">
    <property type="entry name" value="S4"/>
    <property type="match status" value="1"/>
</dbReference>
<comment type="function">
    <text evidence="5">Key component of the ribosome quality control system (RQC), a ribosome-associated complex that mediates the extraction of incompletely synthesized nascent chains from stalled ribosomes and their subsequent degradation. RqcH recruits Ala-charged tRNA, and with RqcP directs the elongation of stalled nascent chains on 50S ribosomal subunits, leading to non-templated C-terminal alanine extensions (Ala tail). The Ala tail promotes nascent chain degradation. RqcP is associated with the translocation-like movement of the peptidyl-tRNA from the A-site into the P-site.</text>
</comment>
<name>A0A841RNA2_9BACI</name>
<evidence type="ECO:0000256" key="4">
    <source>
        <dbReference type="ARBA" id="ARBA00022917"/>
    </source>
</evidence>
<dbReference type="RefSeq" id="WP_184250132.1">
    <property type="nucleotide sequence ID" value="NZ_BAAACU010000061.1"/>
</dbReference>
<dbReference type="GO" id="GO:0072344">
    <property type="term" value="P:rescue of stalled ribosome"/>
    <property type="evidence" value="ECO:0007669"/>
    <property type="project" value="UniProtKB-UniRule"/>
</dbReference>
<dbReference type="GO" id="GO:0043023">
    <property type="term" value="F:ribosomal large subunit binding"/>
    <property type="evidence" value="ECO:0007669"/>
    <property type="project" value="UniProtKB-UniRule"/>
</dbReference>
<evidence type="ECO:0000259" key="6">
    <source>
        <dbReference type="SMART" id="SM00363"/>
    </source>
</evidence>
<dbReference type="SUPFAM" id="SSF55174">
    <property type="entry name" value="Alpha-L RNA-binding motif"/>
    <property type="match status" value="1"/>
</dbReference>
<dbReference type="GO" id="GO:0000049">
    <property type="term" value="F:tRNA binding"/>
    <property type="evidence" value="ECO:0007669"/>
    <property type="project" value="UniProtKB-UniRule"/>
</dbReference>
<dbReference type="InterPro" id="IPR036986">
    <property type="entry name" value="S4_RNA-bd_sf"/>
</dbReference>
<gene>
    <name evidence="5" type="primary">rqcP</name>
    <name evidence="7" type="ORF">GGQ92_002788</name>
</gene>
<keyword evidence="3 5" id="KW-0694">RNA-binding</keyword>
<accession>A0A841RNA2</accession>
<keyword evidence="7" id="KW-0346">Stress response</keyword>
<dbReference type="Gene3D" id="3.10.290.10">
    <property type="entry name" value="RNA-binding S4 domain"/>
    <property type="match status" value="1"/>
</dbReference>
<dbReference type="EMBL" id="JACHON010000019">
    <property type="protein sequence ID" value="MBB6513969.1"/>
    <property type="molecule type" value="Genomic_DNA"/>
</dbReference>
<organism evidence="7 8">
    <name type="scientific">Gracilibacillus halotolerans</name>
    <dbReference type="NCBI Taxonomy" id="74386"/>
    <lineage>
        <taxon>Bacteria</taxon>
        <taxon>Bacillati</taxon>
        <taxon>Bacillota</taxon>
        <taxon>Bacilli</taxon>
        <taxon>Bacillales</taxon>
        <taxon>Bacillaceae</taxon>
        <taxon>Gracilibacillus</taxon>
    </lineage>
</organism>
<proteinExistence type="inferred from homology"/>
<comment type="subunit">
    <text evidence="5">Associates with stalled 50S ribosomal subunits. Binds to RqcH, 23S rRNA and the P-site tRNA. Does not require RqcH for association with 50S subunits.</text>
</comment>
<keyword evidence="8" id="KW-1185">Reference proteome</keyword>
<dbReference type="InterPro" id="IPR025490">
    <property type="entry name" value="RqcP"/>
</dbReference>
<sequence>MRLDKFLKVSRLIKRRTLAKEVADQGRIEVNGNIAKASTNIAVGDQLKIQFGQKLLTIRIESLRETVKKEEAASLYSIEKEEFMKA</sequence>
<evidence type="ECO:0000256" key="3">
    <source>
        <dbReference type="ARBA" id="ARBA00022884"/>
    </source>
</evidence>
<keyword evidence="2 5" id="KW-0699">rRNA-binding</keyword>
<protein>
    <recommendedName>
        <fullName evidence="5">RQC P-site tRNA stabilizing factor</fullName>
        <shortName evidence="5">RqcP</shortName>
    </recommendedName>
    <alternativeName>
        <fullName evidence="5">Ribosome-associated protein quality control protein P</fullName>
    </alternativeName>
</protein>
<comment type="similarity">
    <text evidence="5">Belongs to the RqcP family.</text>
</comment>
<keyword evidence="1 5" id="KW-0820">tRNA-binding</keyword>
<dbReference type="CDD" id="cd00165">
    <property type="entry name" value="S4"/>
    <property type="match status" value="1"/>
</dbReference>
<feature type="domain" description="RNA-binding S4" evidence="6">
    <location>
        <begin position="1"/>
        <end position="64"/>
    </location>
</feature>
<dbReference type="SMART" id="SM00363">
    <property type="entry name" value="S4"/>
    <property type="match status" value="1"/>
</dbReference>
<dbReference type="GO" id="GO:0019843">
    <property type="term" value="F:rRNA binding"/>
    <property type="evidence" value="ECO:0007669"/>
    <property type="project" value="UniProtKB-UniRule"/>
</dbReference>
<evidence type="ECO:0000313" key="8">
    <source>
        <dbReference type="Proteomes" id="UP000572212"/>
    </source>
</evidence>
<dbReference type="AlphaFoldDB" id="A0A841RNA2"/>
<reference evidence="7 8" key="1">
    <citation type="submission" date="2020-08" db="EMBL/GenBank/DDBJ databases">
        <title>Genomic Encyclopedia of Type Strains, Phase IV (KMG-IV): sequencing the most valuable type-strain genomes for metagenomic binning, comparative biology and taxonomic classification.</title>
        <authorList>
            <person name="Goeker M."/>
        </authorList>
    </citation>
    <scope>NUCLEOTIDE SEQUENCE [LARGE SCALE GENOMIC DNA]</scope>
    <source>
        <strain evidence="7 8">DSM 11805</strain>
    </source>
</reference>
<evidence type="ECO:0000256" key="5">
    <source>
        <dbReference type="HAMAP-Rule" id="MF_00871"/>
    </source>
</evidence>